<dbReference type="OrthoDB" id="467573at2"/>
<keyword evidence="3" id="KW-1185">Reference proteome</keyword>
<dbReference type="GO" id="GO:0005829">
    <property type="term" value="C:cytosol"/>
    <property type="evidence" value="ECO:0007669"/>
    <property type="project" value="TreeGrafter"/>
</dbReference>
<name>A0A4R5LSD7_9GAMM</name>
<dbReference type="Pfam" id="PF00551">
    <property type="entry name" value="Formyl_trans_N"/>
    <property type="match status" value="1"/>
</dbReference>
<dbReference type="InterPro" id="IPR002376">
    <property type="entry name" value="Formyl_transf_N"/>
</dbReference>
<accession>A0A4R5LSD7</accession>
<dbReference type="Gene3D" id="3.40.50.12230">
    <property type="match status" value="1"/>
</dbReference>
<protein>
    <submittedName>
        <fullName evidence="2">Formyl transferase</fullName>
    </submittedName>
</protein>
<sequence length="271" mass="29576">MKILVLANSDLASNYALNLLLPALQGHRVTLLLSSAVGGTATRPEPLQQLKFFEQQLFNELLFPLLDRAGARRFRSFAGLRPWLAADPGIENAINSGESVAGLAAEPPDLILSIRYGGILREHVIAIPRHGVINLHSGRLPRYRGVMASFWAMLAGEKELGTTLHTIDDSSIDTGRVIATTSTALSADRSYLWNVLNLYPAGIQCMLDAVAALAAGNPLQTRPQGEAGRYFTFPTEEELQAFFAAGHRLYDPAETIDLARKYYLGESEDLS</sequence>
<dbReference type="Proteomes" id="UP000295554">
    <property type="component" value="Unassembled WGS sequence"/>
</dbReference>
<dbReference type="AlphaFoldDB" id="A0A4R5LSD7"/>
<dbReference type="EMBL" id="SMSE01000002">
    <property type="protein sequence ID" value="TDG13812.1"/>
    <property type="molecule type" value="Genomic_DNA"/>
</dbReference>
<organism evidence="2 3">
    <name type="scientific">Seongchinamella unica</name>
    <dbReference type="NCBI Taxonomy" id="2547392"/>
    <lineage>
        <taxon>Bacteria</taxon>
        <taxon>Pseudomonadati</taxon>
        <taxon>Pseudomonadota</taxon>
        <taxon>Gammaproteobacteria</taxon>
        <taxon>Cellvibrionales</taxon>
        <taxon>Halieaceae</taxon>
        <taxon>Seongchinamella</taxon>
    </lineage>
</organism>
<dbReference type="SUPFAM" id="SSF53328">
    <property type="entry name" value="Formyltransferase"/>
    <property type="match status" value="1"/>
</dbReference>
<dbReference type="PANTHER" id="PTHR11138">
    <property type="entry name" value="METHIONYL-TRNA FORMYLTRANSFERASE"/>
    <property type="match status" value="1"/>
</dbReference>
<evidence type="ECO:0000313" key="2">
    <source>
        <dbReference type="EMBL" id="TDG13812.1"/>
    </source>
</evidence>
<feature type="domain" description="Formyl transferase N-terminal" evidence="1">
    <location>
        <begin position="98"/>
        <end position="187"/>
    </location>
</feature>
<dbReference type="InterPro" id="IPR036477">
    <property type="entry name" value="Formyl_transf_N_sf"/>
</dbReference>
<gene>
    <name evidence="2" type="ORF">E2F43_09895</name>
</gene>
<dbReference type="RefSeq" id="WP_133212150.1">
    <property type="nucleotide sequence ID" value="NZ_SMSE01000002.1"/>
</dbReference>
<proteinExistence type="predicted"/>
<dbReference type="GO" id="GO:0004479">
    <property type="term" value="F:methionyl-tRNA formyltransferase activity"/>
    <property type="evidence" value="ECO:0007669"/>
    <property type="project" value="TreeGrafter"/>
</dbReference>
<dbReference type="PANTHER" id="PTHR11138:SF5">
    <property type="entry name" value="METHIONYL-TRNA FORMYLTRANSFERASE, MITOCHONDRIAL"/>
    <property type="match status" value="1"/>
</dbReference>
<evidence type="ECO:0000313" key="3">
    <source>
        <dbReference type="Proteomes" id="UP000295554"/>
    </source>
</evidence>
<dbReference type="CDD" id="cd08653">
    <property type="entry name" value="FMT_core_like_3"/>
    <property type="match status" value="1"/>
</dbReference>
<keyword evidence="2" id="KW-0808">Transferase</keyword>
<reference evidence="2 3" key="1">
    <citation type="submission" date="2019-03" db="EMBL/GenBank/DDBJ databases">
        <title>Seongchinamella monodicae gen. nov., sp. nov., a novel member of the Gammaproteobacteria isolated from a tidal mudflat of beach.</title>
        <authorList>
            <person name="Yang H.G."/>
            <person name="Kang J.W."/>
            <person name="Lee S.D."/>
        </authorList>
    </citation>
    <scope>NUCLEOTIDE SEQUENCE [LARGE SCALE GENOMIC DNA]</scope>
    <source>
        <strain evidence="2 3">GH4-78</strain>
    </source>
</reference>
<comment type="caution">
    <text evidence="2">The sequence shown here is derived from an EMBL/GenBank/DDBJ whole genome shotgun (WGS) entry which is preliminary data.</text>
</comment>
<evidence type="ECO:0000259" key="1">
    <source>
        <dbReference type="Pfam" id="PF00551"/>
    </source>
</evidence>